<dbReference type="InterPro" id="IPR013341">
    <property type="entry name" value="Mandelate_racemase_N_dom"/>
</dbReference>
<dbReference type="InterPro" id="IPR013342">
    <property type="entry name" value="Mandelate_racemase_C"/>
</dbReference>
<evidence type="ECO:0000256" key="3">
    <source>
        <dbReference type="ARBA" id="ARBA00022842"/>
    </source>
</evidence>
<dbReference type="InterPro" id="IPR036849">
    <property type="entry name" value="Enolase-like_C_sf"/>
</dbReference>
<dbReference type="SFLD" id="SFLDG00179">
    <property type="entry name" value="mandelate_racemase"/>
    <property type="match status" value="1"/>
</dbReference>
<dbReference type="Gene3D" id="3.30.390.10">
    <property type="entry name" value="Enolase-like, N-terminal domain"/>
    <property type="match status" value="1"/>
</dbReference>
<dbReference type="GO" id="GO:0009063">
    <property type="term" value="P:amino acid catabolic process"/>
    <property type="evidence" value="ECO:0007669"/>
    <property type="project" value="InterPro"/>
</dbReference>
<evidence type="ECO:0000256" key="4">
    <source>
        <dbReference type="SAM" id="MobiDB-lite"/>
    </source>
</evidence>
<dbReference type="Pfam" id="PF13378">
    <property type="entry name" value="MR_MLE_C"/>
    <property type="match status" value="1"/>
</dbReference>
<dbReference type="CDD" id="cd03316">
    <property type="entry name" value="MR_like"/>
    <property type="match status" value="1"/>
</dbReference>
<dbReference type="EMBL" id="WJJP01000274">
    <property type="protein sequence ID" value="MBD3324664.1"/>
    <property type="molecule type" value="Genomic_DNA"/>
</dbReference>
<keyword evidence="2" id="KW-0479">Metal-binding</keyword>
<dbReference type="PANTHER" id="PTHR13794">
    <property type="entry name" value="ENOLASE SUPERFAMILY, MANDELATE RACEMASE"/>
    <property type="match status" value="1"/>
</dbReference>
<dbReference type="InterPro" id="IPR018110">
    <property type="entry name" value="Mandel_Rmase/mucon_lact_enz_CS"/>
</dbReference>
<dbReference type="InterPro" id="IPR046945">
    <property type="entry name" value="RHMD-like"/>
</dbReference>
<dbReference type="PROSITE" id="PS00908">
    <property type="entry name" value="MR_MLE_1"/>
    <property type="match status" value="1"/>
</dbReference>
<dbReference type="AlphaFoldDB" id="A0A9D5JV31"/>
<evidence type="ECO:0000313" key="7">
    <source>
        <dbReference type="Proteomes" id="UP000649604"/>
    </source>
</evidence>
<evidence type="ECO:0000259" key="5">
    <source>
        <dbReference type="SMART" id="SM00922"/>
    </source>
</evidence>
<evidence type="ECO:0000256" key="2">
    <source>
        <dbReference type="ARBA" id="ARBA00022723"/>
    </source>
</evidence>
<dbReference type="SFLD" id="SFLDS00001">
    <property type="entry name" value="Enolase"/>
    <property type="match status" value="1"/>
</dbReference>
<dbReference type="PANTHER" id="PTHR13794:SF58">
    <property type="entry name" value="MITOCHONDRIAL ENOLASE SUPERFAMILY MEMBER 1"/>
    <property type="match status" value="1"/>
</dbReference>
<dbReference type="SMART" id="SM00922">
    <property type="entry name" value="MR_MLE"/>
    <property type="match status" value="1"/>
</dbReference>
<proteinExistence type="predicted"/>
<name>A0A9D5JV31_9BACT</name>
<dbReference type="SUPFAM" id="SSF54826">
    <property type="entry name" value="Enolase N-terminal domain-like"/>
    <property type="match status" value="1"/>
</dbReference>
<evidence type="ECO:0000256" key="1">
    <source>
        <dbReference type="ARBA" id="ARBA00001946"/>
    </source>
</evidence>
<organism evidence="6 7">
    <name type="scientific">candidate division KSB3 bacterium</name>
    <dbReference type="NCBI Taxonomy" id="2044937"/>
    <lineage>
        <taxon>Bacteria</taxon>
        <taxon>candidate division KSB3</taxon>
    </lineage>
</organism>
<reference evidence="6" key="1">
    <citation type="submission" date="2019-11" db="EMBL/GenBank/DDBJ databases">
        <title>Microbial mats filling the niche in hypersaline microbial mats.</title>
        <authorList>
            <person name="Wong H.L."/>
            <person name="Macleod F.I."/>
            <person name="White R.A. III"/>
            <person name="Burns B.P."/>
        </authorList>
    </citation>
    <scope>NUCLEOTIDE SEQUENCE</scope>
    <source>
        <strain evidence="6">Rbin_158</strain>
    </source>
</reference>
<protein>
    <recommendedName>
        <fullName evidence="5">Mandelate racemase/muconate lactonizing enzyme C-terminal domain-containing protein</fullName>
    </recommendedName>
</protein>
<sequence length="446" mass="49158">MSSVHRHSPRYGGHSDDQQSGKEASPSLPLRSLQHRQRTPTGSISKMKIDHIETINLRYAYPEAQRFQYAGGVCTARVTSLILVHTDTQHIGIGSVYSHPALVYLIVQGQLDPLLRGADPTDVETLWEKMYGLTRWYGRKGAAMSALGGVDIALWDLKGKAEGKPIWSLLGGERQVCPAYASGLLWNEIDQLTEEAARHIDEGFRRVKMRLARSEEYDTAAVRAVRKAIGRDHDLMVDASMRYHLTLARRMAQLFEEQGVFWYEEPFAPEDLDAYATLRDTVNVPLAAGENEFGVQGFRELLRAGAVDIVQPDACRCGGISEVWRVAQLAQQHGVQVATHTWSDAVAVMANAHVVSAMPNGMTVEIDRTGTPFIDQLLAEPLSITDGCLQLSQAPGLGIALNEEVIARLRMADPLTVPDGSYSDMMFGQAYFPPSLPYIETGNSPA</sequence>
<gene>
    <name evidence="6" type="ORF">GF339_08775</name>
</gene>
<comment type="cofactor">
    <cofactor evidence="1">
        <name>Mg(2+)</name>
        <dbReference type="ChEBI" id="CHEBI:18420"/>
    </cofactor>
</comment>
<evidence type="ECO:0000313" key="6">
    <source>
        <dbReference type="EMBL" id="MBD3324664.1"/>
    </source>
</evidence>
<feature type="region of interest" description="Disordered" evidence="4">
    <location>
        <begin position="1"/>
        <end position="45"/>
    </location>
</feature>
<dbReference type="GO" id="GO:0016836">
    <property type="term" value="F:hydro-lyase activity"/>
    <property type="evidence" value="ECO:0007669"/>
    <property type="project" value="TreeGrafter"/>
</dbReference>
<dbReference type="Proteomes" id="UP000649604">
    <property type="component" value="Unassembled WGS sequence"/>
</dbReference>
<dbReference type="GO" id="GO:0000287">
    <property type="term" value="F:magnesium ion binding"/>
    <property type="evidence" value="ECO:0007669"/>
    <property type="project" value="TreeGrafter"/>
</dbReference>
<dbReference type="InterPro" id="IPR029065">
    <property type="entry name" value="Enolase_C-like"/>
</dbReference>
<comment type="caution">
    <text evidence="6">The sequence shown here is derived from an EMBL/GenBank/DDBJ whole genome shotgun (WGS) entry which is preliminary data.</text>
</comment>
<dbReference type="Gene3D" id="3.20.20.120">
    <property type="entry name" value="Enolase-like C-terminal domain"/>
    <property type="match status" value="1"/>
</dbReference>
<keyword evidence="3" id="KW-0460">Magnesium</keyword>
<dbReference type="Pfam" id="PF02746">
    <property type="entry name" value="MR_MLE_N"/>
    <property type="match status" value="1"/>
</dbReference>
<dbReference type="SUPFAM" id="SSF51604">
    <property type="entry name" value="Enolase C-terminal domain-like"/>
    <property type="match status" value="1"/>
</dbReference>
<dbReference type="GO" id="GO:0016052">
    <property type="term" value="P:carbohydrate catabolic process"/>
    <property type="evidence" value="ECO:0007669"/>
    <property type="project" value="TreeGrafter"/>
</dbReference>
<feature type="domain" description="Mandelate racemase/muconate lactonizing enzyme C-terminal" evidence="5">
    <location>
        <begin position="189"/>
        <end position="285"/>
    </location>
</feature>
<dbReference type="InterPro" id="IPR029017">
    <property type="entry name" value="Enolase-like_N"/>
</dbReference>
<accession>A0A9D5JV31</accession>